<name>A0A0P6XV44_9CHLR</name>
<dbReference type="Gene3D" id="3.30.70.120">
    <property type="match status" value="1"/>
</dbReference>
<dbReference type="PANTHER" id="PTHR41774">
    <property type="match status" value="1"/>
</dbReference>
<gene>
    <name evidence="1" type="ORF">ADM99_03235</name>
</gene>
<proteinExistence type="predicted"/>
<dbReference type="InterPro" id="IPR015867">
    <property type="entry name" value="N-reg_PII/ATP_PRibTrfase_C"/>
</dbReference>
<keyword evidence="2" id="KW-1185">Reference proteome</keyword>
<evidence type="ECO:0000313" key="2">
    <source>
        <dbReference type="Proteomes" id="UP000050430"/>
    </source>
</evidence>
<dbReference type="RefSeq" id="WP_062421657.1">
    <property type="nucleotide sequence ID" value="NZ_BBYA01000009.1"/>
</dbReference>
<sequence>MEFTHVKLEIFIPEENVQALLDVISAAGAGRIGNYDHCASVTPVLGYWRPLEGAHPYDGEIGKISEGHECKVEVNCPAAIISNVIREIRQVHPYEEPLINIVPLLNEPS</sequence>
<dbReference type="Proteomes" id="UP000050430">
    <property type="component" value="Unassembled WGS sequence"/>
</dbReference>
<comment type="caution">
    <text evidence="1">The sequence shown here is derived from an EMBL/GenBank/DDBJ whole genome shotgun (WGS) entry which is preliminary data.</text>
</comment>
<accession>A0A0P6XV44</accession>
<dbReference type="EMBL" id="LGCK01000006">
    <property type="protein sequence ID" value="KPL73255.1"/>
    <property type="molecule type" value="Genomic_DNA"/>
</dbReference>
<organism evidence="1 2">
    <name type="scientific">Leptolinea tardivitalis</name>
    <dbReference type="NCBI Taxonomy" id="229920"/>
    <lineage>
        <taxon>Bacteria</taxon>
        <taxon>Bacillati</taxon>
        <taxon>Chloroflexota</taxon>
        <taxon>Anaerolineae</taxon>
        <taxon>Anaerolineales</taxon>
        <taxon>Anaerolineaceae</taxon>
        <taxon>Leptolinea</taxon>
    </lineage>
</organism>
<dbReference type="OrthoDB" id="1690807at2"/>
<dbReference type="SUPFAM" id="SSF102705">
    <property type="entry name" value="NIF3 (NGG1p interacting factor 3)-like"/>
    <property type="match status" value="1"/>
</dbReference>
<protein>
    <submittedName>
        <fullName evidence="1">Cytochrome C biogenesis protein</fullName>
    </submittedName>
</protein>
<dbReference type="InterPro" id="IPR036069">
    <property type="entry name" value="DUF34/NIF3_sf"/>
</dbReference>
<dbReference type="STRING" id="229920.ADM99_03235"/>
<dbReference type="AlphaFoldDB" id="A0A0P6XV44"/>
<reference evidence="1 2" key="1">
    <citation type="submission" date="2015-07" db="EMBL/GenBank/DDBJ databases">
        <title>Genome sequence of Leptolinea tardivitalis DSM 16556.</title>
        <authorList>
            <person name="Hemp J."/>
            <person name="Ward L.M."/>
            <person name="Pace L.A."/>
            <person name="Fischer W.W."/>
        </authorList>
    </citation>
    <scope>NUCLEOTIDE SEQUENCE [LARGE SCALE GENOMIC DNA]</scope>
    <source>
        <strain evidence="1 2">YMTK-2</strain>
    </source>
</reference>
<dbReference type="PANTHER" id="PTHR41774:SF1">
    <property type="entry name" value="NGG1P INTERACTING FACTOR NIF3"/>
    <property type="match status" value="1"/>
</dbReference>
<evidence type="ECO:0000313" key="1">
    <source>
        <dbReference type="EMBL" id="KPL73255.1"/>
    </source>
</evidence>